<dbReference type="Pfam" id="PF04932">
    <property type="entry name" value="Wzy_C"/>
    <property type="match status" value="1"/>
</dbReference>
<name>A0A327NHV8_9BACT</name>
<gene>
    <name evidence="8" type="ORF">HMF3257_04935</name>
</gene>
<organism evidence="8 9">
    <name type="scientific">Spirosoma telluris</name>
    <dbReference type="NCBI Taxonomy" id="2183553"/>
    <lineage>
        <taxon>Bacteria</taxon>
        <taxon>Pseudomonadati</taxon>
        <taxon>Bacteroidota</taxon>
        <taxon>Cytophagia</taxon>
        <taxon>Cytophagales</taxon>
        <taxon>Cytophagaceae</taxon>
        <taxon>Spirosoma</taxon>
    </lineage>
</organism>
<feature type="transmembrane region" description="Helical" evidence="6">
    <location>
        <begin position="277"/>
        <end position="294"/>
    </location>
</feature>
<dbReference type="PANTHER" id="PTHR37422">
    <property type="entry name" value="TEICHURONIC ACID BIOSYNTHESIS PROTEIN TUAE"/>
    <property type="match status" value="1"/>
</dbReference>
<evidence type="ECO:0000256" key="1">
    <source>
        <dbReference type="ARBA" id="ARBA00004141"/>
    </source>
</evidence>
<feature type="transmembrane region" description="Helical" evidence="6">
    <location>
        <begin position="74"/>
        <end position="96"/>
    </location>
</feature>
<proteinExistence type="predicted"/>
<evidence type="ECO:0000256" key="4">
    <source>
        <dbReference type="ARBA" id="ARBA00023136"/>
    </source>
</evidence>
<sequence length="373" mass="41311">MKKNTTRPSDRTSTKPSRSTPVPAELSGRTGSASIGPSSSLLTNIRYGLFLASLLTPLIYSSTTYFGYISERTWYINALIESLFLVAVFTPGFFVARLSRLQLAVLLFLAILFVADGLGVDPIQSFFSGYARMEGFLLYLHLGLYFFALVRVPFPKPYWNGALLLVVIIAVFVTVKGYVSSTGWQAIDHRLIATVGNPSFLSVYLLLPIFISLYLYGQFPTVSRLIKGTMVGISLCVLTGGIYLTGTRSAIIGLASGCIYLVTISLWSRYQTFSKRIGWLVLMVAVVSTLFWVARNNPLLQKFPIMYRLTHYSGDNNTLSPRFICWKIGLHGVTERPLLGWGRRILAMVLPRTTIRPFCSVAVIAGTTGLTMC</sequence>
<dbReference type="PANTHER" id="PTHR37422:SF23">
    <property type="entry name" value="TEICHURONIC ACID BIOSYNTHESIS PROTEIN TUAE"/>
    <property type="match status" value="1"/>
</dbReference>
<feature type="transmembrane region" description="Helical" evidence="6">
    <location>
        <begin position="225"/>
        <end position="244"/>
    </location>
</feature>
<evidence type="ECO:0000313" key="9">
    <source>
        <dbReference type="Proteomes" id="UP000249016"/>
    </source>
</evidence>
<evidence type="ECO:0000256" key="6">
    <source>
        <dbReference type="SAM" id="Phobius"/>
    </source>
</evidence>
<feature type="transmembrane region" description="Helical" evidence="6">
    <location>
        <begin position="250"/>
        <end position="270"/>
    </location>
</feature>
<evidence type="ECO:0000313" key="8">
    <source>
        <dbReference type="EMBL" id="RAI73889.1"/>
    </source>
</evidence>
<keyword evidence="4 6" id="KW-0472">Membrane</keyword>
<keyword evidence="3 6" id="KW-1133">Transmembrane helix</keyword>
<protein>
    <recommendedName>
        <fullName evidence="7">O-antigen ligase-related domain-containing protein</fullName>
    </recommendedName>
</protein>
<feature type="transmembrane region" description="Helical" evidence="6">
    <location>
        <begin position="136"/>
        <end position="154"/>
    </location>
</feature>
<feature type="transmembrane region" description="Helical" evidence="6">
    <location>
        <begin position="103"/>
        <end position="124"/>
    </location>
</feature>
<dbReference type="Proteomes" id="UP000249016">
    <property type="component" value="Unassembled WGS sequence"/>
</dbReference>
<comment type="subcellular location">
    <subcellularLocation>
        <location evidence="1">Membrane</location>
        <topology evidence="1">Multi-pass membrane protein</topology>
    </subcellularLocation>
</comment>
<feature type="domain" description="O-antigen ligase-related" evidence="7">
    <location>
        <begin position="235"/>
        <end position="342"/>
    </location>
</feature>
<dbReference type="AlphaFoldDB" id="A0A327NHV8"/>
<feature type="transmembrane region" description="Helical" evidence="6">
    <location>
        <begin position="161"/>
        <end position="179"/>
    </location>
</feature>
<dbReference type="OrthoDB" id="947847at2"/>
<accession>A0A327NHV8</accession>
<dbReference type="EMBL" id="QLII01000001">
    <property type="protein sequence ID" value="RAI73889.1"/>
    <property type="molecule type" value="Genomic_DNA"/>
</dbReference>
<evidence type="ECO:0000256" key="3">
    <source>
        <dbReference type="ARBA" id="ARBA00022989"/>
    </source>
</evidence>
<dbReference type="RefSeq" id="WP_111340764.1">
    <property type="nucleotide sequence ID" value="NZ_QLII01000001.1"/>
</dbReference>
<evidence type="ECO:0000256" key="2">
    <source>
        <dbReference type="ARBA" id="ARBA00022692"/>
    </source>
</evidence>
<feature type="region of interest" description="Disordered" evidence="5">
    <location>
        <begin position="1"/>
        <end position="34"/>
    </location>
</feature>
<keyword evidence="2 6" id="KW-0812">Transmembrane</keyword>
<dbReference type="InterPro" id="IPR051533">
    <property type="entry name" value="WaaL-like"/>
</dbReference>
<dbReference type="GO" id="GO:0016020">
    <property type="term" value="C:membrane"/>
    <property type="evidence" value="ECO:0007669"/>
    <property type="project" value="UniProtKB-SubCell"/>
</dbReference>
<keyword evidence="9" id="KW-1185">Reference proteome</keyword>
<dbReference type="InterPro" id="IPR007016">
    <property type="entry name" value="O-antigen_ligase-rel_domated"/>
</dbReference>
<feature type="transmembrane region" description="Helical" evidence="6">
    <location>
        <begin position="199"/>
        <end position="216"/>
    </location>
</feature>
<feature type="transmembrane region" description="Helical" evidence="6">
    <location>
        <begin position="47"/>
        <end position="68"/>
    </location>
</feature>
<evidence type="ECO:0000256" key="5">
    <source>
        <dbReference type="SAM" id="MobiDB-lite"/>
    </source>
</evidence>
<reference evidence="8 9" key="1">
    <citation type="submission" date="2018-06" db="EMBL/GenBank/DDBJ databases">
        <title>Spirosoma sp. HMF3257 Genome sequencing and assembly.</title>
        <authorList>
            <person name="Kang H."/>
            <person name="Cha I."/>
            <person name="Kim H."/>
            <person name="Kang J."/>
            <person name="Joh K."/>
        </authorList>
    </citation>
    <scope>NUCLEOTIDE SEQUENCE [LARGE SCALE GENOMIC DNA]</scope>
    <source>
        <strain evidence="8 9">HMF3257</strain>
    </source>
</reference>
<evidence type="ECO:0000259" key="7">
    <source>
        <dbReference type="Pfam" id="PF04932"/>
    </source>
</evidence>
<comment type="caution">
    <text evidence="8">The sequence shown here is derived from an EMBL/GenBank/DDBJ whole genome shotgun (WGS) entry which is preliminary data.</text>
</comment>